<accession>A0A327N0G4</accession>
<gene>
    <name evidence="3" type="ORF">C6Y56_16540</name>
    <name evidence="2" type="ORF">CFN16_15930</name>
</gene>
<keyword evidence="1" id="KW-0812">Transmembrane</keyword>
<dbReference type="RefSeq" id="WP_007950535.1">
    <property type="nucleotide sequence ID" value="NZ_CP022313.1"/>
</dbReference>
<organism evidence="2 4">
    <name type="scientific">Pseudomonas fluorescens</name>
    <dbReference type="NCBI Taxonomy" id="294"/>
    <lineage>
        <taxon>Bacteria</taxon>
        <taxon>Pseudomonadati</taxon>
        <taxon>Pseudomonadota</taxon>
        <taxon>Gammaproteobacteria</taxon>
        <taxon>Pseudomonadales</taxon>
        <taxon>Pseudomonadaceae</taxon>
        <taxon>Pseudomonas</taxon>
    </lineage>
</organism>
<evidence type="ECO:0000313" key="2">
    <source>
        <dbReference type="EMBL" id="AXJ05555.1"/>
    </source>
</evidence>
<feature type="transmembrane region" description="Helical" evidence="1">
    <location>
        <begin position="56"/>
        <end position="80"/>
    </location>
</feature>
<reference evidence="2 4" key="1">
    <citation type="submission" date="2017-07" db="EMBL/GenBank/DDBJ databases">
        <title>Genome sequence of Pseudomonas NEP1.</title>
        <authorList>
            <person name="Nascimento F.X."/>
        </authorList>
    </citation>
    <scope>NUCLEOTIDE SEQUENCE [LARGE SCALE GENOMIC DNA]</scope>
    <source>
        <strain evidence="2 4">NEP1</strain>
    </source>
</reference>
<keyword evidence="1" id="KW-1133">Transmembrane helix</keyword>
<evidence type="ECO:0000313" key="5">
    <source>
        <dbReference type="Proteomes" id="UP000501669"/>
    </source>
</evidence>
<evidence type="ECO:0000313" key="4">
    <source>
        <dbReference type="Proteomes" id="UP000254535"/>
    </source>
</evidence>
<sequence>MTFVLAQWLVTIFAVISLMHVYWAMGGQWAAVAVVPQVPVDNGGLTLRPAFKPSGWITLVVAAALLLIAALVCMRVGWWLPAVHHWALQWVISAIALLMFARAIGDSELVGFFKEVKGSRFARLDTWVYSPLCLILGAGLLAVAWI</sequence>
<evidence type="ECO:0000256" key="1">
    <source>
        <dbReference type="SAM" id="Phobius"/>
    </source>
</evidence>
<name>A0A327N0G4_PSEFL</name>
<dbReference type="InterPro" id="IPR025058">
    <property type="entry name" value="DUF3995"/>
</dbReference>
<reference evidence="3 5" key="2">
    <citation type="submission" date="2018-03" db="EMBL/GenBank/DDBJ databases">
        <title>Complete genome sequence of Pseudomonas fluorescens sp. G7.</title>
        <authorList>
            <person name="Gao C.-H."/>
            <person name="Li Z."/>
            <person name="Cai P."/>
        </authorList>
    </citation>
    <scope>NUCLEOTIDE SEQUENCE [LARGE SCALE GENOMIC DNA]</scope>
    <source>
        <strain evidence="3 5">G7</strain>
    </source>
</reference>
<feature type="transmembrane region" description="Helical" evidence="1">
    <location>
        <begin position="86"/>
        <end position="105"/>
    </location>
</feature>
<feature type="transmembrane region" description="Helical" evidence="1">
    <location>
        <begin position="126"/>
        <end position="145"/>
    </location>
</feature>
<evidence type="ECO:0000313" key="3">
    <source>
        <dbReference type="EMBL" id="QJP96101.1"/>
    </source>
</evidence>
<protein>
    <submittedName>
        <fullName evidence="2">DUF3995 domain-containing protein</fullName>
    </submittedName>
</protein>
<proteinExistence type="predicted"/>
<dbReference type="EMBL" id="CP022313">
    <property type="protein sequence ID" value="AXJ05555.1"/>
    <property type="molecule type" value="Genomic_DNA"/>
</dbReference>
<dbReference type="Proteomes" id="UP000254535">
    <property type="component" value="Chromosome"/>
</dbReference>
<dbReference type="AlphaFoldDB" id="A0A327N0G4"/>
<dbReference type="EMBL" id="CP027561">
    <property type="protein sequence ID" value="QJP96101.1"/>
    <property type="molecule type" value="Genomic_DNA"/>
</dbReference>
<dbReference type="Proteomes" id="UP000501669">
    <property type="component" value="Chromosome"/>
</dbReference>
<dbReference type="Pfam" id="PF13160">
    <property type="entry name" value="DUF3995"/>
    <property type="match status" value="1"/>
</dbReference>
<keyword evidence="1" id="KW-0472">Membrane</keyword>
<feature type="transmembrane region" description="Helical" evidence="1">
    <location>
        <begin position="6"/>
        <end position="25"/>
    </location>
</feature>